<comment type="subcellular location">
    <subcellularLocation>
        <location evidence="1">Cell membrane</location>
        <topology evidence="1">Multi-pass membrane protein</topology>
    </subcellularLocation>
</comment>
<proteinExistence type="inferred from homology"/>
<evidence type="ECO:0000313" key="10">
    <source>
        <dbReference type="EMBL" id="QEE28398.1"/>
    </source>
</evidence>
<dbReference type="AlphaFoldDB" id="A0A5B9E8G0"/>
<feature type="transmembrane region" description="Helical" evidence="7">
    <location>
        <begin position="283"/>
        <end position="314"/>
    </location>
</feature>
<evidence type="ECO:0000259" key="9">
    <source>
        <dbReference type="Pfam" id="PF12704"/>
    </source>
</evidence>
<evidence type="ECO:0000256" key="4">
    <source>
        <dbReference type="ARBA" id="ARBA00022989"/>
    </source>
</evidence>
<evidence type="ECO:0000259" key="8">
    <source>
        <dbReference type="Pfam" id="PF02687"/>
    </source>
</evidence>
<dbReference type="RefSeq" id="WP_147647588.1">
    <property type="nucleotide sequence ID" value="NZ_CP042806.1"/>
</dbReference>
<feature type="transmembrane region" description="Helical" evidence="7">
    <location>
        <begin position="22"/>
        <end position="45"/>
    </location>
</feature>
<keyword evidence="2" id="KW-1003">Cell membrane</keyword>
<dbReference type="InterPro" id="IPR050250">
    <property type="entry name" value="Macrolide_Exporter_MacB"/>
</dbReference>
<dbReference type="EMBL" id="CP042806">
    <property type="protein sequence ID" value="QEE28398.1"/>
    <property type="molecule type" value="Genomic_DNA"/>
</dbReference>
<keyword evidence="5 7" id="KW-0472">Membrane</keyword>
<evidence type="ECO:0000256" key="5">
    <source>
        <dbReference type="ARBA" id="ARBA00023136"/>
    </source>
</evidence>
<dbReference type="Pfam" id="PF12704">
    <property type="entry name" value="MacB_PCD"/>
    <property type="match status" value="1"/>
</dbReference>
<evidence type="ECO:0000256" key="1">
    <source>
        <dbReference type="ARBA" id="ARBA00004651"/>
    </source>
</evidence>
<feature type="transmembrane region" description="Helical" evidence="7">
    <location>
        <begin position="344"/>
        <end position="367"/>
    </location>
</feature>
<dbReference type="GO" id="GO:0022857">
    <property type="term" value="F:transmembrane transporter activity"/>
    <property type="evidence" value="ECO:0007669"/>
    <property type="project" value="TreeGrafter"/>
</dbReference>
<evidence type="ECO:0000256" key="2">
    <source>
        <dbReference type="ARBA" id="ARBA00022475"/>
    </source>
</evidence>
<dbReference type="InterPro" id="IPR025857">
    <property type="entry name" value="MacB_PCD"/>
</dbReference>
<accession>A0A5B9E8G0</accession>
<comment type="similarity">
    <text evidence="6">Belongs to the ABC-4 integral membrane protein family.</text>
</comment>
<keyword evidence="11" id="KW-1185">Reference proteome</keyword>
<feature type="transmembrane region" description="Helical" evidence="7">
    <location>
        <begin position="379"/>
        <end position="402"/>
    </location>
</feature>
<evidence type="ECO:0000256" key="6">
    <source>
        <dbReference type="ARBA" id="ARBA00038076"/>
    </source>
</evidence>
<feature type="domain" description="MacB-like periplasmic core" evidence="9">
    <location>
        <begin position="21"/>
        <end position="250"/>
    </location>
</feature>
<evidence type="ECO:0000256" key="3">
    <source>
        <dbReference type="ARBA" id="ARBA00022692"/>
    </source>
</evidence>
<dbReference type="PANTHER" id="PTHR30572:SF4">
    <property type="entry name" value="ABC TRANSPORTER PERMEASE YTRF"/>
    <property type="match status" value="1"/>
</dbReference>
<dbReference type="PANTHER" id="PTHR30572">
    <property type="entry name" value="MEMBRANE COMPONENT OF TRANSPORTER-RELATED"/>
    <property type="match status" value="1"/>
</dbReference>
<sequence>MPIREIFLQTLAALWATKLRSFLTMFGIVWGITSVILLVGLGIGFSKDQHERMKGLGTDIAIIWGGKTGAQAGGYVAGRDIRLEYGDAVAIRDQAALVQHVSPEINRTVNEVSQYNAANRAVRGVWPEYQAFRSIKVSEGRLMTERDEADGARVVLLGDDTKQQLFRSNQAVGQIISIAGYPYVVIGILEKKKQNGSYGSGRDGTQLFVPYSSMERDFPPARKGVFPGWLNDIVVQPVSPDKHEAAVKEVYRILGERHHFNPDDKEALWVWDTLEGAKFVDRIFGVMTIFLGAVALLTLALGGIGVMNIMLVAVTERTREIGVRKALGARAVDIHRQFLAESAIITLVSGTIGFLLGAGVCVVMRYIPMPDFVPHPVISPIAVVLSLLTLTAITLFAGTYPARRAAMLSPMECLRTE</sequence>
<dbReference type="Proteomes" id="UP000321820">
    <property type="component" value="Chromosome"/>
</dbReference>
<evidence type="ECO:0000313" key="11">
    <source>
        <dbReference type="Proteomes" id="UP000321820"/>
    </source>
</evidence>
<evidence type="ECO:0000256" key="7">
    <source>
        <dbReference type="SAM" id="Phobius"/>
    </source>
</evidence>
<dbReference type="Pfam" id="PF02687">
    <property type="entry name" value="FtsX"/>
    <property type="match status" value="1"/>
</dbReference>
<dbReference type="InterPro" id="IPR003838">
    <property type="entry name" value="ABC3_permease_C"/>
</dbReference>
<protein>
    <submittedName>
        <fullName evidence="10">FtsX-like permease family protein</fullName>
    </submittedName>
</protein>
<keyword evidence="3 7" id="KW-0812">Transmembrane</keyword>
<gene>
    <name evidence="10" type="ORF">FTW19_10530</name>
</gene>
<feature type="domain" description="ABC3 transporter permease C-terminal" evidence="8">
    <location>
        <begin position="293"/>
        <end position="409"/>
    </location>
</feature>
<dbReference type="KEGG" id="talb:FTW19_10530"/>
<name>A0A5B9E8G0_9BACT</name>
<dbReference type="GO" id="GO:0005886">
    <property type="term" value="C:plasma membrane"/>
    <property type="evidence" value="ECO:0007669"/>
    <property type="project" value="UniProtKB-SubCell"/>
</dbReference>
<organism evidence="10 11">
    <name type="scientific">Terriglobus albidus</name>
    <dbReference type="NCBI Taxonomy" id="1592106"/>
    <lineage>
        <taxon>Bacteria</taxon>
        <taxon>Pseudomonadati</taxon>
        <taxon>Acidobacteriota</taxon>
        <taxon>Terriglobia</taxon>
        <taxon>Terriglobales</taxon>
        <taxon>Acidobacteriaceae</taxon>
        <taxon>Terriglobus</taxon>
    </lineage>
</organism>
<keyword evidence="4 7" id="KW-1133">Transmembrane helix</keyword>
<dbReference type="OrthoDB" id="9770099at2"/>
<reference evidence="10 11" key="1">
    <citation type="submission" date="2019-08" db="EMBL/GenBank/DDBJ databases">
        <title>Complete genome sequence of Terriglobus albidus strain ORNL.</title>
        <authorList>
            <person name="Podar M."/>
        </authorList>
    </citation>
    <scope>NUCLEOTIDE SEQUENCE [LARGE SCALE GENOMIC DNA]</scope>
    <source>
        <strain evidence="10 11">ORNL</strain>
    </source>
</reference>